<organism evidence="6 7">
    <name type="scientific">Acidovorax carolinensis</name>
    <dbReference type="NCBI Taxonomy" id="553814"/>
    <lineage>
        <taxon>Bacteria</taxon>
        <taxon>Pseudomonadati</taxon>
        <taxon>Pseudomonadota</taxon>
        <taxon>Betaproteobacteria</taxon>
        <taxon>Burkholderiales</taxon>
        <taxon>Comamonadaceae</taxon>
        <taxon>Acidovorax</taxon>
    </lineage>
</organism>
<dbReference type="KEGG" id="acip:CBP36_02765"/>
<evidence type="ECO:0000256" key="2">
    <source>
        <dbReference type="ARBA" id="ARBA00022723"/>
    </source>
</evidence>
<dbReference type="SUPFAM" id="SSF46626">
    <property type="entry name" value="Cytochrome c"/>
    <property type="match status" value="1"/>
</dbReference>
<name>A0A240U8S3_9BURK</name>
<dbReference type="InterPro" id="IPR009056">
    <property type="entry name" value="Cyt_c-like_dom"/>
</dbReference>
<dbReference type="GO" id="GO:0009055">
    <property type="term" value="F:electron transfer activity"/>
    <property type="evidence" value="ECO:0007669"/>
    <property type="project" value="InterPro"/>
</dbReference>
<keyword evidence="1 4" id="KW-0349">Heme</keyword>
<keyword evidence="3 4" id="KW-0408">Iron</keyword>
<keyword evidence="2 4" id="KW-0479">Metal-binding</keyword>
<proteinExistence type="predicted"/>
<dbReference type="AlphaFoldDB" id="A0A240U8S3"/>
<evidence type="ECO:0000313" key="7">
    <source>
        <dbReference type="Proteomes" id="UP000194440"/>
    </source>
</evidence>
<evidence type="ECO:0000256" key="1">
    <source>
        <dbReference type="ARBA" id="ARBA00022617"/>
    </source>
</evidence>
<dbReference type="PROSITE" id="PS51007">
    <property type="entry name" value="CYTC"/>
    <property type="match status" value="1"/>
</dbReference>
<evidence type="ECO:0000313" key="6">
    <source>
        <dbReference type="EMBL" id="ART57921.1"/>
    </source>
</evidence>
<dbReference type="Gene3D" id="1.10.760.10">
    <property type="entry name" value="Cytochrome c-like domain"/>
    <property type="match status" value="1"/>
</dbReference>
<dbReference type="GO" id="GO:0020037">
    <property type="term" value="F:heme binding"/>
    <property type="evidence" value="ECO:0007669"/>
    <property type="project" value="InterPro"/>
</dbReference>
<dbReference type="Proteomes" id="UP000194440">
    <property type="component" value="Chromosome"/>
</dbReference>
<evidence type="ECO:0000259" key="5">
    <source>
        <dbReference type="PROSITE" id="PS51007"/>
    </source>
</evidence>
<dbReference type="EMBL" id="CP021366">
    <property type="protein sequence ID" value="ART57921.1"/>
    <property type="molecule type" value="Genomic_DNA"/>
</dbReference>
<feature type="domain" description="Cytochrome c" evidence="5">
    <location>
        <begin position="51"/>
        <end position="132"/>
    </location>
</feature>
<protein>
    <submittedName>
        <fullName evidence="6">Cytochrome C55X NirC</fullName>
    </submittedName>
</protein>
<keyword evidence="7" id="KW-1185">Reference proteome</keyword>
<gene>
    <name evidence="6" type="ORF">CBP36_02765</name>
</gene>
<accession>A0A240U8S3</accession>
<evidence type="ECO:0000256" key="3">
    <source>
        <dbReference type="ARBA" id="ARBA00023004"/>
    </source>
</evidence>
<dbReference type="InterPro" id="IPR036909">
    <property type="entry name" value="Cyt_c-like_dom_sf"/>
</dbReference>
<evidence type="ECO:0000256" key="4">
    <source>
        <dbReference type="PROSITE-ProRule" id="PRU00433"/>
    </source>
</evidence>
<dbReference type="Pfam" id="PF13442">
    <property type="entry name" value="Cytochrome_CBB3"/>
    <property type="match status" value="1"/>
</dbReference>
<reference evidence="6" key="1">
    <citation type="submission" date="2017-05" db="EMBL/GenBank/DDBJ databases">
        <title>Polyphasic characterization of four soil-derived phenanthrene-degrading Acidovorax strains and proposal of Acidovorax phenanthrenivorans sp. nov.</title>
        <authorList>
            <person name="Singleton D."/>
            <person name="Lee J."/>
            <person name="Dickey A.N."/>
            <person name="Stroud A."/>
            <person name="Scholl E.H."/>
            <person name="Wright F.A."/>
            <person name="Aitken M.D."/>
        </authorList>
    </citation>
    <scope>NUCLEOTIDE SEQUENCE</scope>
    <source>
        <strain evidence="6">P4</strain>
    </source>
</reference>
<dbReference type="GO" id="GO:0046872">
    <property type="term" value="F:metal ion binding"/>
    <property type="evidence" value="ECO:0007669"/>
    <property type="project" value="UniProtKB-KW"/>
</dbReference>
<dbReference type="OrthoDB" id="8689082at2"/>
<sequence>MHDQHAPLLPSLSPAGTLPMARGGLRCLPRFGLWLVLLAGTAGLHAQPAPPTTQRQQELVRMVRQDCGSCHGLHLTGGLGPALTRAALADKPIDSIVATIYGGRPGTPMAPWKAMLSEADALWIAQQLFAGFPESVKDRP</sequence>
<dbReference type="KEGG" id="acis:CBP35_16175"/>